<protein>
    <recommendedName>
        <fullName evidence="4">Wax synthase domain-containing protein</fullName>
    </recommendedName>
</protein>
<reference evidence="3" key="2">
    <citation type="submission" date="2013-12" db="EMBL/GenBank/DDBJ databases">
        <title>Evolution of pathogenesis and genome organization in the Tremellales.</title>
        <authorList>
            <person name="Cuomo C."/>
            <person name="Litvintseva A."/>
            <person name="Heitman J."/>
            <person name="Chen Y."/>
            <person name="Sun S."/>
            <person name="Springer D."/>
            <person name="Dromer F."/>
            <person name="Young S."/>
            <person name="Zeng Q."/>
            <person name="Chapman S."/>
            <person name="Gujja S."/>
            <person name="Saif S."/>
            <person name="Birren B."/>
        </authorList>
    </citation>
    <scope>NUCLEOTIDE SEQUENCE [LARGE SCALE GENOMIC DNA]</scope>
    <source>
        <strain evidence="3">CBS 10435</strain>
    </source>
</reference>
<evidence type="ECO:0000256" key="1">
    <source>
        <dbReference type="SAM" id="SignalP"/>
    </source>
</evidence>
<evidence type="ECO:0000313" key="2">
    <source>
        <dbReference type="EMBL" id="OCF56973.1"/>
    </source>
</evidence>
<feature type="chain" id="PRO_5008628753" description="Wax synthase domain-containing protein" evidence="1">
    <location>
        <begin position="19"/>
        <end position="208"/>
    </location>
</feature>
<sequence>MSSIPLLLLFLLTLPIRPHIPLRQIRLDAFLMPLSLPFIPSSTFETLPDSRPWDISRAIVRLIIAYSLFAGFGSVLRTLKRIGGWKIPESSTNQLVRVGLLWLLAWRGATLPFVPDEKAWKRPLDVTTIVGIGSGGICVIDEVREIARLLGLKSSNQYPKSGIISRIIQIILSIHRILLSLRIISAAFAPLNQIPIDSSAAGQGIVGQ</sequence>
<dbReference type="EMBL" id="KI669464">
    <property type="protein sequence ID" value="OCF56973.1"/>
    <property type="molecule type" value="Genomic_DNA"/>
</dbReference>
<feature type="signal peptide" evidence="1">
    <location>
        <begin position="1"/>
        <end position="18"/>
    </location>
</feature>
<reference evidence="2 3" key="1">
    <citation type="submission" date="2013-07" db="EMBL/GenBank/DDBJ databases">
        <title>The Genome Sequence of Kwoniella mangroviensis CBS10435.</title>
        <authorList>
            <consortium name="The Broad Institute Genome Sequencing Platform"/>
            <person name="Cuomo C."/>
            <person name="Litvintseva A."/>
            <person name="Chen Y."/>
            <person name="Heitman J."/>
            <person name="Sun S."/>
            <person name="Springer D."/>
            <person name="Dromer F."/>
            <person name="Young S.K."/>
            <person name="Zeng Q."/>
            <person name="Gargeya S."/>
            <person name="Fitzgerald M."/>
            <person name="Abouelleil A."/>
            <person name="Alvarado L."/>
            <person name="Berlin A.M."/>
            <person name="Chapman S.B."/>
            <person name="Dewar J."/>
            <person name="Goldberg J."/>
            <person name="Griggs A."/>
            <person name="Gujja S."/>
            <person name="Hansen M."/>
            <person name="Howarth C."/>
            <person name="Imamovic A."/>
            <person name="Larimer J."/>
            <person name="McCowan C."/>
            <person name="Murphy C."/>
            <person name="Pearson M."/>
            <person name="Priest M."/>
            <person name="Roberts A."/>
            <person name="Saif S."/>
            <person name="Shea T."/>
            <person name="Sykes S."/>
            <person name="Wortman J."/>
            <person name="Nusbaum C."/>
            <person name="Birren B."/>
        </authorList>
    </citation>
    <scope>NUCLEOTIDE SEQUENCE [LARGE SCALE GENOMIC DNA]</scope>
    <source>
        <strain evidence="2 3">CBS 10435</strain>
    </source>
</reference>
<keyword evidence="3" id="KW-1185">Reference proteome</keyword>
<dbReference type="AlphaFoldDB" id="A0A1B9IN46"/>
<evidence type="ECO:0008006" key="4">
    <source>
        <dbReference type="Google" id="ProtNLM"/>
    </source>
</evidence>
<proteinExistence type="predicted"/>
<gene>
    <name evidence="2" type="ORF">L486_05829</name>
</gene>
<dbReference type="OrthoDB" id="2564053at2759"/>
<name>A0A1B9IN46_9TREE</name>
<evidence type="ECO:0000313" key="3">
    <source>
        <dbReference type="Proteomes" id="UP000092583"/>
    </source>
</evidence>
<dbReference type="Proteomes" id="UP000092583">
    <property type="component" value="Unassembled WGS sequence"/>
</dbReference>
<accession>A0A1B9IN46</accession>
<organism evidence="2 3">
    <name type="scientific">Kwoniella mangroviensis CBS 10435</name>
    <dbReference type="NCBI Taxonomy" id="1331196"/>
    <lineage>
        <taxon>Eukaryota</taxon>
        <taxon>Fungi</taxon>
        <taxon>Dikarya</taxon>
        <taxon>Basidiomycota</taxon>
        <taxon>Agaricomycotina</taxon>
        <taxon>Tremellomycetes</taxon>
        <taxon>Tremellales</taxon>
        <taxon>Cryptococcaceae</taxon>
        <taxon>Kwoniella</taxon>
    </lineage>
</organism>
<keyword evidence="1" id="KW-0732">Signal</keyword>